<feature type="compositionally biased region" description="Low complexity" evidence="1">
    <location>
        <begin position="1283"/>
        <end position="1295"/>
    </location>
</feature>
<proteinExistence type="predicted"/>
<feature type="region of interest" description="Disordered" evidence="1">
    <location>
        <begin position="815"/>
        <end position="838"/>
    </location>
</feature>
<reference evidence="3 4" key="1">
    <citation type="journal article" date="2023" name="Commun. Biol.">
        <title>Reorganization of the ancestral sex-determining regions during the evolution of trioecy in Pleodorina starrii.</title>
        <authorList>
            <person name="Takahashi K."/>
            <person name="Suzuki S."/>
            <person name="Kawai-Toyooka H."/>
            <person name="Yamamoto K."/>
            <person name="Hamaji T."/>
            <person name="Ootsuki R."/>
            <person name="Yamaguchi H."/>
            <person name="Kawachi M."/>
            <person name="Higashiyama T."/>
            <person name="Nozaki H."/>
        </authorList>
    </citation>
    <scope>NUCLEOTIDE SEQUENCE [LARGE SCALE GENOMIC DNA]</scope>
    <source>
        <strain evidence="3 4">NIES-4479</strain>
    </source>
</reference>
<evidence type="ECO:0000313" key="4">
    <source>
        <dbReference type="Proteomes" id="UP001165080"/>
    </source>
</evidence>
<feature type="transmembrane region" description="Helical" evidence="2">
    <location>
        <begin position="1889"/>
        <end position="1907"/>
    </location>
</feature>
<evidence type="ECO:0000313" key="3">
    <source>
        <dbReference type="EMBL" id="GLC48527.1"/>
    </source>
</evidence>
<feature type="compositionally biased region" description="Low complexity" evidence="1">
    <location>
        <begin position="1390"/>
        <end position="1401"/>
    </location>
</feature>
<feature type="compositionally biased region" description="Polar residues" evidence="1">
    <location>
        <begin position="1427"/>
        <end position="1457"/>
    </location>
</feature>
<feature type="transmembrane region" description="Helical" evidence="2">
    <location>
        <begin position="330"/>
        <end position="348"/>
    </location>
</feature>
<accession>A0A9W6BAG9</accession>
<feature type="region of interest" description="Disordered" evidence="1">
    <location>
        <begin position="515"/>
        <end position="576"/>
    </location>
</feature>
<keyword evidence="2" id="KW-0472">Membrane</keyword>
<evidence type="ECO:0000256" key="2">
    <source>
        <dbReference type="SAM" id="Phobius"/>
    </source>
</evidence>
<feature type="transmembrane region" description="Helical" evidence="2">
    <location>
        <begin position="1832"/>
        <end position="1851"/>
    </location>
</feature>
<feature type="compositionally biased region" description="Polar residues" evidence="1">
    <location>
        <begin position="1577"/>
        <end position="1589"/>
    </location>
</feature>
<sequence length="2068" mass="216825">MLAMSTNLAAPGVSVAYRKIAKYLHWSLVGMKGNTPLLDDVFNNTQDVEIPGSSEIDLNTAFKSIQTTSLSSAPRTPPRTSSSLNPHPSLPQEPPPPPPPIHQPPLTQPPSIHQPPPDIPPGTPQPTTPPERPPESPSLRHRSRGRALTEAPTPGPSPLTRAGRQPPQPALASVSPLLQRLHPPPPPRAPPDGLAASRDPLLTWLRTVFNSSGGNSTTNASSANLYVIGGAAAGSTRDILVVDAGRGQLLDDMPGTQFSGFGGAVGAKGGNATAGKPKLVTDAQNLPYTLAVAGILMVALIVGHLILVYLYRRFVHRDVHPLLRFPRAEMSLGGLLLVAVTFYSSLALSGSTGPLRGNRITATVVLALVVLPYLIVLWWLTLCRCYLEEKPRDWNPDEHWKVCTVALESGEHKEDGDPVSVEEDARLSGGSNRSADLDVIMGPHWALPPTFSISAEAEPATVDGTPDATLHGRSGPTSSLQIGSGSLKMSSGSLQAGGDSIKIGSSSLLLSKRPRSDTSLWSGSSQQQSSRELEPVHGSSSLGKAIKDRLDTEGEATVASRKRPTRIGLGHDGGDGEAAAGRTMNALLIAAQAAGRSFMRTSIAINRDRPNGEGAGDTAEVGSGGAYQAALPRPSSGPQQRARRRMGPSMINALSSAGASAEEQQQFGRLSQPVSAGSSREIVPNGAKEEQAETDPGGVSDRRRVSALSRPMGPPQNDSQTANEIIQPSELGDGASPGSGPGEEGQPSTRAQTRGVKQGSSGNFEPMRNVEVDAGQVKPWIVPSVATQNRNRVATMRMSTIDALASAATRLGLRRSQQVDDERGPAHDEAGKPIKSQGSVEGPLVKAVRKTLLFGEDAMYGETLGQQGQAAEAAGGGLVGGMAPPPRRHMTQQAVASASTPFSSGFAQAPVLEQQAAEQQDEENLPRKKRTTWVPRDGQPINDSTVPSTAVRPRAMTLARPADVSDAARRAQVTSAGRPSTSSAALRPVSASIMRNDSPSSMSAGGDRGRSGRSSSASLFRGPTQQTGQRMSRWWLNKSQDNINASAEKGQPSQQAPADHLFTNAEVRRRPVAEDTQTYQPLPLLPSLPEEEDPMPVTPRRDAMLDPQQLSVADDVKTVRVKPTTSGPSKEDPKRNRVVVTVISALNSLMSAASHTSDRLGGTSSGDKASSGEVAGMPRRQRAPQPPEPGEALEVQQVQGTQPDPTQHPAGTSSPFLKSLAQLPVMQDDQAVQPRDKRSTGLSGAGVSSSSSVALSPNVMPRESVPMKPDVSGSLRRFRFSSKRSGSIGSRKSGSQNLNASTSVGQERSQLGQDSTQLANTRASLAAGPRMPATSSVVARPTVSLNSQGSVLASAPSVAESAAGAGDGDTDPGPPLPRDASSVLLGNMKQQRQPPLQTPLLPDQPPQSSPTKLKPPPPAQQTQQQQSVLMTPGSFQNQMPRSPAVSGQQEMPSAERTSSGGGNINNIGSASTSLSHALKRSLSNPKPAPDGGGPSGDADLRFQSSGGGGSDGNTLGTSSPISSPRATAAATSSRQLAWGGQVGDRQAAAAAVVARPSSAAASRAIGDQRRVGGRASPQPSIEATATPASAVSWAARRQAKAARDDGDGDNMPLRSSGRSRKSRSPGAAGPLGEAVDDLGCGAAGSADTDPSRIRAEPPQGGMNIGSSWGGVGGLGVHGNLHDWALELPLDRIQQEAARWLCRMQQQATAGPVGEGVELAEYRFQSDSMATAAPKGVDAQQLALYPGKHMPLYRLQYQPGCWMLRWRILPPIHILARFEFMFEDATGEGETQLGRENELVLAVTAVNITHKVMCAALLGALGLRASSPLQLGLLAGLQGGMVAYLAAVKPYVEWQLQMVEVVCHAAMLLLICCAVALLDSKPNNKAPTTYIMLGCFFLIVLMVMLYGVRHMCLVIVTCWKAWRGHRWLAKEKHKRKSLYALEAMEDGRVTKTANATTNMPGNRISNVSNAAAASAGGSGHRRSSGHGNSPAFASLLPSAHGSGTTASLVPSRQLEVIPELQEVDSFKVEGNTAELKASGGADEAAASGVARVGAAAAATHDRRSFGWKQ</sequence>
<dbReference type="Proteomes" id="UP001165080">
    <property type="component" value="Unassembled WGS sequence"/>
</dbReference>
<protein>
    <submittedName>
        <fullName evidence="3">Uncharacterized protein</fullName>
    </submittedName>
</protein>
<keyword evidence="4" id="KW-1185">Reference proteome</keyword>
<keyword evidence="2" id="KW-0812">Transmembrane</keyword>
<feature type="region of interest" description="Disordered" evidence="1">
    <location>
        <begin position="412"/>
        <end position="433"/>
    </location>
</feature>
<feature type="compositionally biased region" description="Low complexity" evidence="1">
    <location>
        <begin position="67"/>
        <end position="87"/>
    </location>
</feature>
<feature type="region of interest" description="Disordered" evidence="1">
    <location>
        <begin position="1969"/>
        <end position="1995"/>
    </location>
</feature>
<evidence type="ECO:0000256" key="1">
    <source>
        <dbReference type="SAM" id="MobiDB-lite"/>
    </source>
</evidence>
<feature type="region of interest" description="Disordered" evidence="1">
    <location>
        <begin position="1069"/>
        <end position="1137"/>
    </location>
</feature>
<feature type="region of interest" description="Disordered" evidence="1">
    <location>
        <begin position="461"/>
        <end position="496"/>
    </location>
</feature>
<feature type="compositionally biased region" description="Polar residues" evidence="1">
    <location>
        <begin position="972"/>
        <end position="984"/>
    </location>
</feature>
<feature type="compositionally biased region" description="Low complexity" evidence="1">
    <location>
        <begin position="483"/>
        <end position="494"/>
    </location>
</feature>
<feature type="compositionally biased region" description="Polar residues" evidence="1">
    <location>
        <begin position="652"/>
        <end position="678"/>
    </location>
</feature>
<feature type="transmembrane region" description="Helical" evidence="2">
    <location>
        <begin position="286"/>
        <end position="310"/>
    </location>
</feature>
<feature type="region of interest" description="Disordered" evidence="1">
    <location>
        <begin position="177"/>
        <end position="196"/>
    </location>
</feature>
<feature type="region of interest" description="Disordered" evidence="1">
    <location>
        <begin position="67"/>
        <end position="170"/>
    </location>
</feature>
<feature type="compositionally biased region" description="Polar residues" evidence="1">
    <location>
        <begin position="1196"/>
        <end position="1216"/>
    </location>
</feature>
<dbReference type="EMBL" id="BRXU01000001">
    <property type="protein sequence ID" value="GLC48527.1"/>
    <property type="molecule type" value="Genomic_DNA"/>
</dbReference>
<organism evidence="3 4">
    <name type="scientific">Pleodorina starrii</name>
    <dbReference type="NCBI Taxonomy" id="330485"/>
    <lineage>
        <taxon>Eukaryota</taxon>
        <taxon>Viridiplantae</taxon>
        <taxon>Chlorophyta</taxon>
        <taxon>core chlorophytes</taxon>
        <taxon>Chlorophyceae</taxon>
        <taxon>CS clade</taxon>
        <taxon>Chlamydomonadales</taxon>
        <taxon>Volvocaceae</taxon>
        <taxon>Pleodorina</taxon>
    </lineage>
</organism>
<feature type="compositionally biased region" description="Polar residues" evidence="1">
    <location>
        <begin position="891"/>
        <end position="901"/>
    </location>
</feature>
<feature type="compositionally biased region" description="Low complexity" evidence="1">
    <location>
        <begin position="1547"/>
        <end position="1564"/>
    </location>
</feature>
<feature type="compositionally biased region" description="Polar residues" evidence="1">
    <location>
        <begin position="1296"/>
        <end position="1323"/>
    </location>
</feature>
<gene>
    <name evidence="3" type="primary">PLESTBF000058</name>
    <name evidence="3" type="ORF">PLESTB_000107700</name>
</gene>
<feature type="compositionally biased region" description="Low complexity" evidence="1">
    <location>
        <begin position="1245"/>
        <end position="1256"/>
    </location>
</feature>
<comment type="caution">
    <text evidence="3">The sequence shown here is derived from an EMBL/GenBank/DDBJ whole genome shotgun (WGS) entry which is preliminary data.</text>
</comment>
<feature type="transmembrane region" description="Helical" evidence="2">
    <location>
        <begin position="360"/>
        <end position="380"/>
    </location>
</feature>
<feature type="compositionally biased region" description="Low complexity" evidence="1">
    <location>
        <begin position="1512"/>
        <end position="1534"/>
    </location>
</feature>
<name>A0A9W6BAG9_9CHLO</name>
<feature type="compositionally biased region" description="Polar residues" evidence="1">
    <location>
        <begin position="1333"/>
        <end position="1351"/>
    </location>
</feature>
<keyword evidence="2" id="KW-1133">Transmembrane helix</keyword>
<feature type="compositionally biased region" description="Basic and acidic residues" evidence="1">
    <location>
        <begin position="817"/>
        <end position="832"/>
    </location>
</feature>
<feature type="region of interest" description="Disordered" evidence="1">
    <location>
        <begin position="606"/>
        <end position="766"/>
    </location>
</feature>
<feature type="region of interest" description="Disordered" evidence="1">
    <location>
        <begin position="1153"/>
        <end position="1666"/>
    </location>
</feature>
<feature type="region of interest" description="Disordered" evidence="1">
    <location>
        <begin position="913"/>
        <end position="1032"/>
    </location>
</feature>
<feature type="compositionally biased region" description="Polar residues" evidence="1">
    <location>
        <begin position="716"/>
        <end position="726"/>
    </location>
</feature>
<feature type="region of interest" description="Disordered" evidence="1">
    <location>
        <begin position="875"/>
        <end position="901"/>
    </location>
</feature>
<feature type="compositionally biased region" description="Pro residues" evidence="1">
    <location>
        <begin position="1402"/>
        <end position="1419"/>
    </location>
</feature>
<feature type="compositionally biased region" description="Pro residues" evidence="1">
    <location>
        <begin position="88"/>
        <end position="131"/>
    </location>
</feature>
<feature type="transmembrane region" description="Helical" evidence="2">
    <location>
        <begin position="1857"/>
        <end position="1877"/>
    </location>
</feature>